<dbReference type="InterPro" id="IPR000719">
    <property type="entry name" value="Prot_kinase_dom"/>
</dbReference>
<reference evidence="5" key="1">
    <citation type="submission" date="2022-11" db="EMBL/GenBank/DDBJ databases">
        <title>Centuries of genome instability and evolution in soft-shell clam transmissible cancer (bioRxiv).</title>
        <authorList>
            <person name="Hart S.F.M."/>
            <person name="Yonemitsu M.A."/>
            <person name="Giersch R.M."/>
            <person name="Beal B.F."/>
            <person name="Arriagada G."/>
            <person name="Davis B.W."/>
            <person name="Ostrander E.A."/>
            <person name="Goff S.P."/>
            <person name="Metzger M.J."/>
        </authorList>
    </citation>
    <scope>NUCLEOTIDE SEQUENCE</scope>
    <source>
        <strain evidence="5">MELC-2E11</strain>
        <tissue evidence="5">Siphon/mantle</tissue>
    </source>
</reference>
<evidence type="ECO:0000313" key="6">
    <source>
        <dbReference type="Proteomes" id="UP001164746"/>
    </source>
</evidence>
<dbReference type="Gene3D" id="3.30.200.20">
    <property type="entry name" value="Phosphorylase Kinase, domain 1"/>
    <property type="match status" value="1"/>
</dbReference>
<organism evidence="5 6">
    <name type="scientific">Mya arenaria</name>
    <name type="common">Soft-shell clam</name>
    <dbReference type="NCBI Taxonomy" id="6604"/>
    <lineage>
        <taxon>Eukaryota</taxon>
        <taxon>Metazoa</taxon>
        <taxon>Spiralia</taxon>
        <taxon>Lophotrochozoa</taxon>
        <taxon>Mollusca</taxon>
        <taxon>Bivalvia</taxon>
        <taxon>Autobranchia</taxon>
        <taxon>Heteroconchia</taxon>
        <taxon>Euheterodonta</taxon>
        <taxon>Imparidentia</taxon>
        <taxon>Neoheterodontei</taxon>
        <taxon>Myida</taxon>
        <taxon>Myoidea</taxon>
        <taxon>Myidae</taxon>
        <taxon>Mya</taxon>
    </lineage>
</organism>
<evidence type="ECO:0000256" key="2">
    <source>
        <dbReference type="ARBA" id="ARBA00022840"/>
    </source>
</evidence>
<dbReference type="Gene3D" id="1.10.510.10">
    <property type="entry name" value="Transferase(Phosphotransferase) domain 1"/>
    <property type="match status" value="1"/>
</dbReference>
<dbReference type="PROSITE" id="PS00108">
    <property type="entry name" value="PROTEIN_KINASE_ST"/>
    <property type="match status" value="1"/>
</dbReference>
<dbReference type="InterPro" id="IPR008271">
    <property type="entry name" value="Ser/Thr_kinase_AS"/>
</dbReference>
<evidence type="ECO:0000256" key="1">
    <source>
        <dbReference type="ARBA" id="ARBA00022741"/>
    </source>
</evidence>
<dbReference type="SMART" id="SM00220">
    <property type="entry name" value="S_TKc"/>
    <property type="match status" value="1"/>
</dbReference>
<proteinExistence type="predicted"/>
<dbReference type="InterPro" id="IPR017441">
    <property type="entry name" value="Protein_kinase_ATP_BS"/>
</dbReference>
<protein>
    <submittedName>
        <fullName evidence="5">CTR1-like protein</fullName>
    </submittedName>
</protein>
<keyword evidence="6" id="KW-1185">Reference proteome</keyword>
<dbReference type="PANTHER" id="PTHR44329">
    <property type="entry name" value="SERINE/THREONINE-PROTEIN KINASE TNNI3K-RELATED"/>
    <property type="match status" value="1"/>
</dbReference>
<dbReference type="Proteomes" id="UP001164746">
    <property type="component" value="Chromosome 16"/>
</dbReference>
<evidence type="ECO:0000313" key="5">
    <source>
        <dbReference type="EMBL" id="WAR29213.1"/>
    </source>
</evidence>
<dbReference type="PROSITE" id="PS00107">
    <property type="entry name" value="PROTEIN_KINASE_ATP"/>
    <property type="match status" value="1"/>
</dbReference>
<gene>
    <name evidence="5" type="ORF">MAR_002781</name>
</gene>
<dbReference type="PROSITE" id="PS50011">
    <property type="entry name" value="PROTEIN_KINASE_DOM"/>
    <property type="match status" value="1"/>
</dbReference>
<feature type="domain" description="Protein kinase" evidence="4">
    <location>
        <begin position="424"/>
        <end position="697"/>
    </location>
</feature>
<dbReference type="Pfam" id="PF00069">
    <property type="entry name" value="Pkinase"/>
    <property type="match status" value="1"/>
</dbReference>
<dbReference type="EMBL" id="CP111027">
    <property type="protein sequence ID" value="WAR29213.1"/>
    <property type="molecule type" value="Genomic_DNA"/>
</dbReference>
<dbReference type="InterPro" id="IPR051681">
    <property type="entry name" value="Ser/Thr_Kinases-Pseudokinases"/>
</dbReference>
<keyword evidence="1 3" id="KW-0547">Nucleotide-binding</keyword>
<evidence type="ECO:0000259" key="4">
    <source>
        <dbReference type="PROSITE" id="PS50011"/>
    </source>
</evidence>
<name>A0ABY7G7P0_MYAAR</name>
<dbReference type="SUPFAM" id="SSF56112">
    <property type="entry name" value="Protein kinase-like (PK-like)"/>
    <property type="match status" value="1"/>
</dbReference>
<dbReference type="PANTHER" id="PTHR44329:SF298">
    <property type="entry name" value="MIXED LINEAGE KINASE DOMAIN-LIKE PROTEIN"/>
    <property type="match status" value="1"/>
</dbReference>
<keyword evidence="2 3" id="KW-0067">ATP-binding</keyword>
<dbReference type="InterPro" id="IPR011009">
    <property type="entry name" value="Kinase-like_dom_sf"/>
</dbReference>
<evidence type="ECO:0000256" key="3">
    <source>
        <dbReference type="PROSITE-ProRule" id="PRU10141"/>
    </source>
</evidence>
<feature type="non-terminal residue" evidence="5">
    <location>
        <position position="700"/>
    </location>
</feature>
<feature type="binding site" evidence="3">
    <location>
        <position position="452"/>
    </location>
    <ligand>
        <name>ATP</name>
        <dbReference type="ChEBI" id="CHEBI:30616"/>
    </ligand>
</feature>
<accession>A0ABY7G7P0</accession>
<sequence>RSASLVLPCVFEEVITKVNHFLKLVVGFSSESYLYAHIQSCATLFITLWTLPDRESSMPRSYVDNAYNRRVGRVGMPVGSMVISRSSGGGGGGGGGGGFSSGGGSGFSSGGGSGYSYGGGDYSGYSGSSTKTYVDNPYNRSVGRVGLPVGSMPISKSGSGGGSYGSADSYVDNAYNRAAGRVGMPMGSMPIHKGESASGSRRSYESSIPELGVRSNTYVDNAYNRSAGRVGMPMGSMPIHKGESASGNHRSYESSSLELIVRSKTYVDNAYNRSHDRVGMERGLVGLPKGSAPVSRKDPGSTKVYVDNYMNRKLDCVGKIVGTAVYHKKTGKVSKEFYANSPQNQKLDRAGKPRGCRPVSRKCGITKGIPKMLEKLQNGEEAVYRLNRQNEEMEWKKAHGAKPKTRASLLTNFQESIPFSELSLSPEKKIGEGTFGEVFLTEWNGSAVAVKKLKVTQFSKRLEDDFKREILTFSALDHPSIVKFLGACVERPNFCIVMEYMQMSLYDALHTVPDITFTETERLDIITDVCKGIQYLHCERIAHCDLKTLNILINYTEGKTCIAKITDFGLSLVKNSTQSGTSSRGGAIVCYAGTPRYSAPEVLRGEMLKASDMMKADIWSLGLVIFETIFDEEPFYNLSLIQLKKQVGEKGLKPEINDDIIVNPDVMTALFQTWRNAPRDRIDIGELTEVVELAQYLYVQ</sequence>